<organism evidence="3 4">
    <name type="scientific">Enhydrobacter aerosaccus</name>
    <dbReference type="NCBI Taxonomy" id="225324"/>
    <lineage>
        <taxon>Bacteria</taxon>
        <taxon>Pseudomonadati</taxon>
        <taxon>Pseudomonadota</taxon>
        <taxon>Alphaproteobacteria</taxon>
        <taxon>Hyphomicrobiales</taxon>
        <taxon>Enhydrobacter</taxon>
    </lineage>
</organism>
<dbReference type="PANTHER" id="PTHR11895:SF7">
    <property type="entry name" value="GLUTAMYL-TRNA(GLN) AMIDOTRANSFERASE SUBUNIT A, MITOCHONDRIAL"/>
    <property type="match status" value="1"/>
</dbReference>
<dbReference type="STRING" id="225324.SAMN02745126_05781"/>
<dbReference type="EMBL" id="FUWJ01000013">
    <property type="protein sequence ID" value="SKA36183.1"/>
    <property type="molecule type" value="Genomic_DNA"/>
</dbReference>
<evidence type="ECO:0000313" key="4">
    <source>
        <dbReference type="Proteomes" id="UP000190092"/>
    </source>
</evidence>
<keyword evidence="3" id="KW-0808">Transferase</keyword>
<evidence type="ECO:0000256" key="1">
    <source>
        <dbReference type="ARBA" id="ARBA00009199"/>
    </source>
</evidence>
<name>A0A1T4T724_9HYPH</name>
<keyword evidence="4" id="KW-1185">Reference proteome</keyword>
<feature type="domain" description="Amidase" evidence="2">
    <location>
        <begin position="27"/>
        <end position="451"/>
    </location>
</feature>
<reference evidence="4" key="1">
    <citation type="submission" date="2017-02" db="EMBL/GenBank/DDBJ databases">
        <authorList>
            <person name="Varghese N."/>
            <person name="Submissions S."/>
        </authorList>
    </citation>
    <scope>NUCLEOTIDE SEQUENCE [LARGE SCALE GENOMIC DNA]</scope>
    <source>
        <strain evidence="4">ATCC 27094</strain>
    </source>
</reference>
<dbReference type="OrthoDB" id="9811471at2"/>
<dbReference type="Pfam" id="PF01425">
    <property type="entry name" value="Amidase"/>
    <property type="match status" value="1"/>
</dbReference>
<gene>
    <name evidence="3" type="ORF">SAMN02745126_05781</name>
</gene>
<evidence type="ECO:0000313" key="3">
    <source>
        <dbReference type="EMBL" id="SKA36183.1"/>
    </source>
</evidence>
<protein>
    <submittedName>
        <fullName evidence="3">Aspartyl-tRNA(Asn)/glutamyl-tRNA(Gln) amidotransferase subunit A</fullName>
    </submittedName>
</protein>
<dbReference type="PANTHER" id="PTHR11895">
    <property type="entry name" value="TRANSAMIDASE"/>
    <property type="match status" value="1"/>
</dbReference>
<dbReference type="InterPro" id="IPR023631">
    <property type="entry name" value="Amidase_dom"/>
</dbReference>
<evidence type="ECO:0000259" key="2">
    <source>
        <dbReference type="Pfam" id="PF01425"/>
    </source>
</evidence>
<dbReference type="RefSeq" id="WP_085937515.1">
    <property type="nucleotide sequence ID" value="NZ_FUWJ01000013.1"/>
</dbReference>
<dbReference type="InterPro" id="IPR036928">
    <property type="entry name" value="AS_sf"/>
</dbReference>
<dbReference type="AlphaFoldDB" id="A0A1T4T724"/>
<dbReference type="Gene3D" id="3.90.1300.10">
    <property type="entry name" value="Amidase signature (AS) domain"/>
    <property type="match status" value="1"/>
</dbReference>
<comment type="similarity">
    <text evidence="1">Belongs to the amidase family.</text>
</comment>
<accession>A0A1T4T724</accession>
<dbReference type="InterPro" id="IPR000120">
    <property type="entry name" value="Amidase"/>
</dbReference>
<proteinExistence type="inferred from homology"/>
<dbReference type="SUPFAM" id="SSF75304">
    <property type="entry name" value="Amidase signature (AS) enzymes"/>
    <property type="match status" value="1"/>
</dbReference>
<dbReference type="GO" id="GO:0016740">
    <property type="term" value="F:transferase activity"/>
    <property type="evidence" value="ECO:0007669"/>
    <property type="project" value="UniProtKB-KW"/>
</dbReference>
<sequence>MNSDDLCFTSATDLARLIRSRALSPVELVRAVLQRIDRLEPRLNAFALRTSETALDQARDAERAVMAGDPLGRLHGVPVTIKDHEAIAGLPTEFGSFTSKGKVPDFTTPMVTRLRDAGGIILGKTTTPEFGWKGVSDGPLTGTTHNPWKHGYNAGASSSGAGVGAAAGYGPLHQGGDGAGSIRMPAHFCGVFGLKPTYGRVPIYPPSNGDNTLHLGPITRNVADASLMLGVMAGPHPWDQTSLESSAADYSSRLHEAFDRPLRIAFSPDLGHARVDPEVAELVLAAAKVFEADLDLTVEEVTPAWGARGPELARFFWPAHFAARHGSLLPQWEEKMDPGFVACIRAGMDYTLADYQNMRLKKYAYAVEIHRFFEEWDFLITPSVSVAAFPADRLQPEHWPQHAWDWLSWAEFSYPFNLSGNPAASIPCGFTPSGLPVGLQIVGRRFDDLGVLQLASRFEAIRPWAQHRPPYSD</sequence>
<dbReference type="Proteomes" id="UP000190092">
    <property type="component" value="Unassembled WGS sequence"/>
</dbReference>